<comment type="caution">
    <text evidence="1">The sequence shown here is derived from an EMBL/GenBank/DDBJ whole genome shotgun (WGS) entry which is preliminary data.</text>
</comment>
<proteinExistence type="predicted"/>
<reference evidence="1 2" key="1">
    <citation type="submission" date="2021-04" db="EMBL/GenBank/DDBJ databases">
        <title>Genome analysis of Polyangium sp.</title>
        <authorList>
            <person name="Li Y."/>
            <person name="Wang J."/>
        </authorList>
    </citation>
    <scope>NUCLEOTIDE SEQUENCE [LARGE SCALE GENOMIC DNA]</scope>
    <source>
        <strain evidence="1 2">SDU14</strain>
    </source>
</reference>
<dbReference type="SUPFAM" id="SSF56059">
    <property type="entry name" value="Glutathione synthetase ATP-binding domain-like"/>
    <property type="match status" value="1"/>
</dbReference>
<evidence type="ECO:0008006" key="3">
    <source>
        <dbReference type="Google" id="ProtNLM"/>
    </source>
</evidence>
<name>A0A9X3XI82_9BACT</name>
<dbReference type="AlphaFoldDB" id="A0A9X3XI82"/>
<dbReference type="RefSeq" id="WP_272459993.1">
    <property type="nucleotide sequence ID" value="NZ_JAGTJJ010000098.1"/>
</dbReference>
<dbReference type="EMBL" id="JAGTJJ010000098">
    <property type="protein sequence ID" value="MDC3989163.1"/>
    <property type="molecule type" value="Genomic_DNA"/>
</dbReference>
<accession>A0A9X3XI82</accession>
<evidence type="ECO:0000313" key="2">
    <source>
        <dbReference type="Proteomes" id="UP001151081"/>
    </source>
</evidence>
<keyword evidence="2" id="KW-1185">Reference proteome</keyword>
<dbReference type="Proteomes" id="UP001151081">
    <property type="component" value="Unassembled WGS sequence"/>
</dbReference>
<organism evidence="1 2">
    <name type="scientific">Polyangium jinanense</name>
    <dbReference type="NCBI Taxonomy" id="2829994"/>
    <lineage>
        <taxon>Bacteria</taxon>
        <taxon>Pseudomonadati</taxon>
        <taxon>Myxococcota</taxon>
        <taxon>Polyangia</taxon>
        <taxon>Polyangiales</taxon>
        <taxon>Polyangiaceae</taxon>
        <taxon>Polyangium</taxon>
    </lineage>
</organism>
<gene>
    <name evidence="1" type="ORF">KEG57_52350</name>
</gene>
<sequence>MDLREDARARLERLPRSQRADIVQACLQIGRAAEYPLEGRPFLVPLELDAAHAKNAFRQVECLVRALVRLEHHARGRGGEALLQRLRSSLEEGSDRLVRQCTFESADSVEHRLRRVDTFLDPASGRCTAIEVNQAAPLELHYHDVDQRMAASFLGALGIPYEPRLLAPHVVEWLFDEYCARYPGRIPRRIALVSEHGYAGKREVPHVAREYQRAARERYGVHVDIVFCYPPEVKLASGRPTVGGAEVDMIWRYSVYLDTYHERGIDVTDYEAVYAHPEEHLIVNSTGAFLTASKETFVLLGDASVVAALGLAPEEVALLRETVPDTVNLAFDPARRREVLEEREGWISKPTDSSFGEGVVFGAALSRGEWERLVEERTQAGFLFQRRVEYPVVAALEVAEDGSLLERDIEIDFCPFHVGGRIPGPTILRAHVVEPGQRGTRIMNTRAGAFMVPFLAPPRAETPQDRSR</sequence>
<evidence type="ECO:0000313" key="1">
    <source>
        <dbReference type="EMBL" id="MDC3989163.1"/>
    </source>
</evidence>
<protein>
    <recommendedName>
        <fullName evidence="3">Circularly permuted type 2 ATP-grasp protein</fullName>
    </recommendedName>
</protein>